<dbReference type="InterPro" id="IPR059030">
    <property type="entry name" value="TPR_Epg5_mid"/>
</dbReference>
<name>A0A6I8U6U0_AEDAE</name>
<evidence type="ECO:0000256" key="2">
    <source>
        <dbReference type="ARBA" id="ARBA00023006"/>
    </source>
</evidence>
<dbReference type="InParanoid" id="A0A6I8U6U0"/>
<evidence type="ECO:0000259" key="5">
    <source>
        <dbReference type="Pfam" id="PF26573"/>
    </source>
</evidence>
<dbReference type="Proteomes" id="UP000008820">
    <property type="component" value="Chromosome 1"/>
</dbReference>
<dbReference type="PANTHER" id="PTHR31139">
    <property type="entry name" value="ECTOPIC P GRANULES PROTEIN 5 HOMOLOG"/>
    <property type="match status" value="1"/>
</dbReference>
<protein>
    <recommendedName>
        <fullName evidence="8">Ectopic P granules protein 5 homolog</fullName>
    </recommendedName>
</protein>
<feature type="region of interest" description="Disordered" evidence="3">
    <location>
        <begin position="1"/>
        <end position="103"/>
    </location>
</feature>
<dbReference type="InterPro" id="IPR058750">
    <property type="entry name" value="TPR_Epg5"/>
</dbReference>
<sequence>MATLEKPKTKHQKKSKLKPLILPDIPIDTPEDEDAESGEPAVDIDFPSTSTSEEAPAIVAVQEGEEPDEVCEDAVEDEEPNPTDSENILQSEREPSVEPVAPSAPVFEGEETSKVELTLEPGMIEQIGVPAPLYPDLQEMKVKELFVSEKQRYPQVQSMVPLSGEQLAQFYRVDGEMALAEAFEKEFLTRELQENDQCMNHPLYQLLQRYAKARAEFSLNVLEFEALRRKCKALANELWTVREQTFAGTGTCGDGKVVHASHISSVAALQESALADFSSNLQDLMKQSCFQCSQSTYEVDATRIKIEQKIYETLNLHPVLSNLPADSPVVLNPPIDAMQLTAAIGELRLCISILFAFLRKGITDKRFLADVRSWTVKLVATQLRIATVHDHLFVLFHVLRSPSGIANWATSLVQLPTEQDLRWGGSEFQHILVVMACILLPIKKRNEFLEKLKLDMNRSIDVVQEEMWAIVDSDGEDCSGSDSISELKEGDLVALIDQIPFGMVFRALTLVDRKLDGTWRLGEDQVRGTHVMKAIAFGTIFVELLGNGLMTYNADRYRQFAKRVARLIKHTVYYVSDLYRILLERTRSVQVVLDDYETTRINLELDVFVVRAAQYIYRSRKIGTWQYLSGFPFDQLSVDALWKLYYFLHLDEFNEELITAVGTDFRDLCIGSNQREKFRNGLVGMPSEDLYYLLQVFSNMALAREIGDFEFIETVALNLFDIGYLNEYTKDFCYKAVKDLLFNIVYKHPSLVSSLLQYMKQDVAQADHSALYVFKSLPLDRWRPQWDDFELLANWILNYGFDAVQSSTARVILIHLNYNFDSNNELFLSHDIHVRIACLITEIYSKHVPELLGNPQGLVASVSSLVKNKTAQDQFLAWCWNMVSLLRLHCMDQSPTVINGMMKNPALILRYVLELERAQQIYQGVTENRPLAIYLAILISTWGHSVPQICHQGFEQIRLLLNDHRYVVVVRCLQLITPLFLECPDSLSHCESFKSILISLMAADKYYARFTKDQFKPESNSPVTDMLKCMILSQITNYVRYGLTSPTLLINIWLQCLTELPNWTKDPAIIGLLDAMAGVAYQFPDAWHSMKEFFRPYFSRFEDVKASKPSGLLNLLASTPNDLFSSPSSATVFLSIFTLELEYELTEIQSGIWHEVIRGIGLPSSPKLTIETAIKKATSILGYPSFPPSSLAVFKLANLVANCTIKNFMYPIVCQLFFTIYLSRLPLSTDEQRFANCLGVSDQIYECNVGLMKRIKKQLYDAECFYNSASVSESDERQRSFYNHCTRLFKTFQLWLEDTQLNKISTNAVNLPPQFDRYRLAAIFRGNRDHWTDFIDFRGIRSDHRDLADAWQKLCYRYKPEVSTVATNSPARSLASSHSVTDLQDFKQSIFKRLETYDAPAPAPLVFKPTPLIPPAKFTTQSSNSVISALKSDFALLDAYARKEFLVMYNEHLLLDSFYLEQIPKLYIVEDKVLYKDASCSNGCTESRKVLVRYKVSKLDKNLSAVLRENRSAHEALLQRESKLPDRIVMASVRIDAFLRQIVDAYREFKLSGETTVCAKLNKVGSTLFYEFVGKMNDYNQLCPLTKDVCSLGISQLGFFMRENQNDEGIKLLNITLGRPEMISLLSELLVPASCPPQFFLRMYEFVIDSHIKRHDTQVLFVMLSKFDIIAWMNRYRPKLVDVRRLVELILRGLEGWTQKNAVLIQDVSKSRSSLVQVGLIEFNQLLQRHLMHLFEFDFPEYYGDILQMVLAACSLKKIMAQVLLELLNSMRRRVDCQPLTFGLGLVSIKEDFRSFATKQNILSYKDLIDTTILLTQHFQQERLNHGLHGLYPVHSDYCEVLSLLLGSVGHATVVAAVHAYPGVLADELINWLWPPLCDMFSPWLTPYFPQNMKGQQQVANWIQQVASDSSILPPWSELHSETAFRMVKVFEHCIQYLMDTFPSSSALLGHLFSWYELNFAHPALPRHVAVPIHTNLMNLAWDRFRPAPVHITGFSRILQQFIPEAHKFVGHIFIRIAWTPWLQQNIQSWDYQLRYQMLSALLMIFIKISYEPNAREGLKIVTLLQEACNYPWHMLEYQGVEAVLDWFVLSAEPSVVLKMPSESEVVDSAVLDLLQVASSMKFNSGNPLESTALQSQVQAKRILYVRTTVRLLNSCGAKYQKLLGTKQGVQAFHNAVLGLFNIVETVLLQIRSTKDREFEARNLVGEVIVSLQSQGEYTSKLFTEAIVLWTENCRTSDSYIVPSVLDAVGMCKSFSLNLYLLLEEMLFHYFGKSWHGQVTNGGDPVLDASWVKALHKVGLQTVKGFDEEMLVKHRCLLVLHLLTVQRLRTAGSSGERIIVLQKLFQLLENVKVSDQTESKLILLWSLMAVVGVEIMKASSNGQNHLLTLARYLQTCSKDAEGWGEGLLGAIGIRKDGISIRRKVVAKCLSCIVFLLFGEDSGEALKASESGPPSIDCANRCKEYDQAMGDLKQTLTNKRYGDMHIKTRAAINLIENTAMIANIGENVCKIVRLFCDEHFFHSVEEVWRC</sequence>
<evidence type="ECO:0000313" key="6">
    <source>
        <dbReference type="EnsemblMetazoa" id="AAEL026253-PA"/>
    </source>
</evidence>
<feature type="domain" description="Epg5-like central TPR repeats" evidence="4">
    <location>
        <begin position="1604"/>
        <end position="2019"/>
    </location>
</feature>
<feature type="compositionally biased region" description="Low complexity" evidence="3">
    <location>
        <begin position="18"/>
        <end position="28"/>
    </location>
</feature>
<evidence type="ECO:0008006" key="8">
    <source>
        <dbReference type="Google" id="ProtNLM"/>
    </source>
</evidence>
<proteinExistence type="inferred from homology"/>
<evidence type="ECO:0000256" key="3">
    <source>
        <dbReference type="SAM" id="MobiDB-lite"/>
    </source>
</evidence>
<comment type="similarity">
    <text evidence="1">Belongs to the EPG5 family.</text>
</comment>
<dbReference type="FunCoup" id="A0A6I8U6U0">
    <property type="interactions" value="1957"/>
</dbReference>
<dbReference type="GO" id="GO:0097352">
    <property type="term" value="P:autophagosome maturation"/>
    <property type="evidence" value="ECO:0007669"/>
    <property type="project" value="TreeGrafter"/>
</dbReference>
<keyword evidence="2" id="KW-0072">Autophagy</keyword>
<dbReference type="PANTHER" id="PTHR31139:SF4">
    <property type="entry name" value="ECTOPIC P GRANULES PROTEIN 5 HOMOLOG"/>
    <property type="match status" value="1"/>
</dbReference>
<dbReference type="OrthoDB" id="75419at2759"/>
<dbReference type="Pfam" id="PF26573">
    <property type="entry name" value="TPR_Epg5_2"/>
    <property type="match status" value="1"/>
</dbReference>
<organism evidence="6 7">
    <name type="scientific">Aedes aegypti</name>
    <name type="common">Yellowfever mosquito</name>
    <name type="synonym">Culex aegypti</name>
    <dbReference type="NCBI Taxonomy" id="7159"/>
    <lineage>
        <taxon>Eukaryota</taxon>
        <taxon>Metazoa</taxon>
        <taxon>Ecdysozoa</taxon>
        <taxon>Arthropoda</taxon>
        <taxon>Hexapoda</taxon>
        <taxon>Insecta</taxon>
        <taxon>Pterygota</taxon>
        <taxon>Neoptera</taxon>
        <taxon>Endopterygota</taxon>
        <taxon>Diptera</taxon>
        <taxon>Nematocera</taxon>
        <taxon>Culicoidea</taxon>
        <taxon>Culicidae</taxon>
        <taxon>Culicinae</taxon>
        <taxon>Aedini</taxon>
        <taxon>Aedes</taxon>
        <taxon>Stegomyia</taxon>
    </lineage>
</organism>
<evidence type="ECO:0000256" key="1">
    <source>
        <dbReference type="ARBA" id="ARBA00010948"/>
    </source>
</evidence>
<evidence type="ECO:0000313" key="7">
    <source>
        <dbReference type="Proteomes" id="UP000008820"/>
    </source>
</evidence>
<feature type="compositionally biased region" description="Basic residues" evidence="3">
    <location>
        <begin position="8"/>
        <end position="17"/>
    </location>
</feature>
<reference evidence="6 7" key="1">
    <citation type="submission" date="2017-06" db="EMBL/GenBank/DDBJ databases">
        <title>Aedes aegypti genome working group (AGWG) sequencing and assembly.</title>
        <authorList>
            <consortium name="Aedes aegypti Genome Working Group (AGWG)"/>
            <person name="Matthews B.J."/>
        </authorList>
    </citation>
    <scope>NUCLEOTIDE SEQUENCE [LARGE SCALE GENOMIC DNA]</scope>
    <source>
        <strain evidence="6 7">LVP_AGWG</strain>
    </source>
</reference>
<dbReference type="Pfam" id="PF26106">
    <property type="entry name" value="TPR_Epg5_C"/>
    <property type="match status" value="1"/>
</dbReference>
<accession>A0A6I8U6U0</accession>
<dbReference type="Pfam" id="PF26103">
    <property type="entry name" value="TPR_Epg5"/>
    <property type="match status" value="1"/>
</dbReference>
<feature type="domain" description="Epg5-like TPR" evidence="5">
    <location>
        <begin position="1147"/>
        <end position="1336"/>
    </location>
</feature>
<feature type="compositionally biased region" description="Acidic residues" evidence="3">
    <location>
        <begin position="63"/>
        <end position="81"/>
    </location>
</feature>
<dbReference type="InterPro" id="IPR051436">
    <property type="entry name" value="Autophagy-related_EPG5"/>
</dbReference>
<gene>
    <name evidence="6" type="primary">5580025</name>
</gene>
<evidence type="ECO:0000259" key="4">
    <source>
        <dbReference type="Pfam" id="PF26103"/>
    </source>
</evidence>
<reference evidence="6" key="2">
    <citation type="submission" date="2020-05" db="UniProtKB">
        <authorList>
            <consortium name="EnsemblMetazoa"/>
        </authorList>
    </citation>
    <scope>IDENTIFICATION</scope>
    <source>
        <strain evidence="6">LVP_AGWG</strain>
    </source>
</reference>
<keyword evidence="7" id="KW-1185">Reference proteome</keyword>
<dbReference type="GO" id="GO:0005737">
    <property type="term" value="C:cytoplasm"/>
    <property type="evidence" value="ECO:0007669"/>
    <property type="project" value="TreeGrafter"/>
</dbReference>
<dbReference type="EnsemblMetazoa" id="AAEL026253-RA">
    <property type="protein sequence ID" value="AAEL026253-PA"/>
    <property type="gene ID" value="AAEL026253"/>
</dbReference>